<evidence type="ECO:0000313" key="2">
    <source>
        <dbReference type="EMBL" id="AHI44047.1"/>
    </source>
</evidence>
<reference evidence="2" key="1">
    <citation type="journal article" date="2014" name="BMC Plant Biol.">
        <title>Female-specific gene expression in dioecious liverwort Pellia endiviifolia is developmentally regulated and connected to archegonia production.</title>
        <authorList>
            <person name="Sierocka I."/>
            <person name="Kozlowski L.P."/>
            <person name="Bujnicki J.M."/>
            <person name="Jarmolowski A."/>
            <person name="Szweykowska-Kulinska Z."/>
        </authorList>
    </citation>
    <scope>NUCLEOTIDE SEQUENCE</scope>
</reference>
<dbReference type="EMBL" id="KF853595">
    <property type="protein sequence ID" value="AHI44047.1"/>
    <property type="molecule type" value="Genomic_DNA"/>
</dbReference>
<gene>
    <name evidence="2" type="primary">MT3</name>
</gene>
<accession>W5ZR61</accession>
<proteinExistence type="predicted"/>
<dbReference type="AlphaFoldDB" id="W5ZR61"/>
<name>W5ZR61_9MARC</name>
<feature type="chain" id="PRO_5004875203" evidence="1">
    <location>
        <begin position="20"/>
        <end position="177"/>
    </location>
</feature>
<protein>
    <submittedName>
        <fullName evidence="2">Uncharacterized protein</fullName>
    </submittedName>
</protein>
<sequence>MALLSIFLLSVLLSGIAQGASSPGVTAVASSEWNVSGYVRVLRSPAKAVKLLHASNTLNVVIRNNMQQHLGANESGGFRVDCVAYKPHDQPLLDMGGGLNGPPLPPHWTVTYLFNMFVLAPNKVAGTFYWGSRVRTVTLYEVGNLKLQSLEIRWSVDERGFSLYNMLNEHYDLCSTW</sequence>
<keyword evidence="1" id="KW-0732">Signal</keyword>
<organism evidence="2">
    <name type="scientific">Apopellia endiviifolia</name>
    <name type="common">species B</name>
    <dbReference type="NCBI Taxonomy" id="119729"/>
    <lineage>
        <taxon>Eukaryota</taxon>
        <taxon>Viridiplantae</taxon>
        <taxon>Streptophyta</taxon>
        <taxon>Embryophyta</taxon>
        <taxon>Marchantiophyta</taxon>
        <taxon>Jungermanniopsida</taxon>
        <taxon>Pelliidae</taxon>
        <taxon>Pelliales</taxon>
        <taxon>Pelliaceae</taxon>
        <taxon>Apopellia</taxon>
    </lineage>
</organism>
<evidence type="ECO:0000256" key="1">
    <source>
        <dbReference type="SAM" id="SignalP"/>
    </source>
</evidence>
<feature type="signal peptide" evidence="1">
    <location>
        <begin position="1"/>
        <end position="19"/>
    </location>
</feature>